<protein>
    <submittedName>
        <fullName evidence="1">Uncharacterized protein</fullName>
    </submittedName>
</protein>
<dbReference type="Proteomes" id="UP000323506">
    <property type="component" value="Chromosome D06"/>
</dbReference>
<evidence type="ECO:0000313" key="2">
    <source>
        <dbReference type="Proteomes" id="UP000323506"/>
    </source>
</evidence>
<organism evidence="1 2">
    <name type="scientific">Gossypium darwinii</name>
    <name type="common">Darwin's cotton</name>
    <name type="synonym">Gossypium barbadense var. darwinii</name>
    <dbReference type="NCBI Taxonomy" id="34276"/>
    <lineage>
        <taxon>Eukaryota</taxon>
        <taxon>Viridiplantae</taxon>
        <taxon>Streptophyta</taxon>
        <taxon>Embryophyta</taxon>
        <taxon>Tracheophyta</taxon>
        <taxon>Spermatophyta</taxon>
        <taxon>Magnoliopsida</taxon>
        <taxon>eudicotyledons</taxon>
        <taxon>Gunneridae</taxon>
        <taxon>Pentapetalae</taxon>
        <taxon>rosids</taxon>
        <taxon>malvids</taxon>
        <taxon>Malvales</taxon>
        <taxon>Malvaceae</taxon>
        <taxon>Malvoideae</taxon>
        <taxon>Gossypium</taxon>
    </lineage>
</organism>
<dbReference type="EMBL" id="CM017706">
    <property type="protein sequence ID" value="TYG65244.1"/>
    <property type="molecule type" value="Genomic_DNA"/>
</dbReference>
<accession>A0A5D2C6K4</accession>
<proteinExistence type="predicted"/>
<reference evidence="1 2" key="1">
    <citation type="submission" date="2019-06" db="EMBL/GenBank/DDBJ databases">
        <title>WGS assembly of Gossypium darwinii.</title>
        <authorList>
            <person name="Chen Z.J."/>
            <person name="Sreedasyam A."/>
            <person name="Ando A."/>
            <person name="Song Q."/>
            <person name="De L."/>
            <person name="Hulse-Kemp A."/>
            <person name="Ding M."/>
            <person name="Ye W."/>
            <person name="Kirkbride R."/>
            <person name="Jenkins J."/>
            <person name="Plott C."/>
            <person name="Lovell J."/>
            <person name="Lin Y.-M."/>
            <person name="Vaughn R."/>
            <person name="Liu B."/>
            <person name="Li W."/>
            <person name="Simpson S."/>
            <person name="Scheffler B."/>
            <person name="Saski C."/>
            <person name="Grover C."/>
            <person name="Hu G."/>
            <person name="Conover J."/>
            <person name="Carlson J."/>
            <person name="Shu S."/>
            <person name="Boston L."/>
            <person name="Williams M."/>
            <person name="Peterson D."/>
            <person name="Mcgee K."/>
            <person name="Jones D."/>
            <person name="Wendel J."/>
            <person name="Stelly D."/>
            <person name="Grimwood J."/>
            <person name="Schmutz J."/>
        </authorList>
    </citation>
    <scope>NUCLEOTIDE SEQUENCE [LARGE SCALE GENOMIC DNA]</scope>
    <source>
        <strain evidence="1">1808015.09</strain>
    </source>
</reference>
<sequence>MLNPSLFLVRRLIVDHKKLYYSRGSKSMGFQNIVGPEKHQAVALRIQLGDRWTQMEERIEIHILMPNAAAMPRHRTNELGLGILKIWMPKSALLGFRTRLNPILEMNNKPEGPAEA</sequence>
<dbReference type="AlphaFoldDB" id="A0A5D2C6K4"/>
<name>A0A5D2C6K4_GOSDA</name>
<gene>
    <name evidence="1" type="ORF">ES288_D06G170600v1</name>
</gene>
<evidence type="ECO:0000313" key="1">
    <source>
        <dbReference type="EMBL" id="TYG65244.1"/>
    </source>
</evidence>
<keyword evidence="2" id="KW-1185">Reference proteome</keyword>